<name>A0ABS9VSF0_9BIFI</name>
<reference evidence="1 2" key="1">
    <citation type="journal article" date="2021" name="Environ. Microbiol.">
        <title>Genetic insights into the dark matter of the mammalian gut microbiota through targeted genome reconstruction.</title>
        <authorList>
            <person name="Lugli G.A."/>
            <person name="Alessandri G."/>
            <person name="Milani C."/>
            <person name="Viappiani A."/>
            <person name="Fontana F."/>
            <person name="Tarracchini C."/>
            <person name="Mancabelli L."/>
            <person name="Argentini C."/>
            <person name="Ruiz L."/>
            <person name="Margolles A."/>
            <person name="van Sinderen D."/>
            <person name="Turroni F."/>
            <person name="Ventura M."/>
        </authorList>
    </citation>
    <scope>NUCLEOTIDE SEQUENCE [LARGE SCALE GENOMIC DNA]</scope>
    <source>
        <strain evidence="1 2">MA1</strain>
    </source>
</reference>
<evidence type="ECO:0000313" key="2">
    <source>
        <dbReference type="Proteomes" id="UP000710815"/>
    </source>
</evidence>
<evidence type="ECO:0000313" key="1">
    <source>
        <dbReference type="EMBL" id="MCH9275012.1"/>
    </source>
</evidence>
<protein>
    <submittedName>
        <fullName evidence="1">Uncharacterized protein</fullName>
    </submittedName>
</protein>
<dbReference type="RefSeq" id="WP_241512845.1">
    <property type="nucleotide sequence ID" value="NZ_JAFEJT020000004.1"/>
</dbReference>
<dbReference type="Proteomes" id="UP000710815">
    <property type="component" value="Unassembled WGS sequence"/>
</dbReference>
<dbReference type="Gene3D" id="2.60.120.260">
    <property type="entry name" value="Galactose-binding domain-like"/>
    <property type="match status" value="1"/>
</dbReference>
<sequence length="191" mass="20567">MTLVYNYFPDPLFKNTSAYVTKNGDVTVTGYDSNGDHLIVTPTSDASGYAQVDIPFTLGGTYEFHTFFWVRDVSVGSFIDDAWIRIGYINANGKWTWLVNMTGAKSLTLVALSASFTVPSGVKTIRLDIAAGKQTGNNVSLKSPVLCTPAEWTALQSLGVTALYGDLMPLGGGLSSHSNHAFNSRDWGLVA</sequence>
<reference evidence="1 2" key="2">
    <citation type="journal article" date="2021" name="Syst. Appl. Microbiol.">
        <title>Phylogenetic classification of ten novel species belonging to the genus Bifidobacterium comprising B. phasiani sp. nov., B. pongonis sp. nov., B. saguinibicoloris sp. nov., B. colobi sp. nov., B. simiiventris sp. nov., B. santillanense sp. nov., B. miconis sp. nov., B. amazonense sp. nov., B. pluvialisilvae sp. nov., and B. miconisargentati sp. nov.</title>
        <authorList>
            <person name="Lugli G.A."/>
            <person name="Calvete-Torre I."/>
            <person name="Alessandri G."/>
            <person name="Milani C."/>
            <person name="Turroni F."/>
            <person name="Laiolo P."/>
            <person name="Ossiprandi M.C."/>
            <person name="Margolles A."/>
            <person name="Ruiz L."/>
            <person name="Ventura M."/>
        </authorList>
    </citation>
    <scope>NUCLEOTIDE SEQUENCE [LARGE SCALE GENOMIC DNA]</scope>
    <source>
        <strain evidence="1 2">MA1</strain>
    </source>
</reference>
<dbReference type="EMBL" id="JAFEJT020000004">
    <property type="protein sequence ID" value="MCH9275012.1"/>
    <property type="molecule type" value="Genomic_DNA"/>
</dbReference>
<comment type="caution">
    <text evidence="1">The sequence shown here is derived from an EMBL/GenBank/DDBJ whole genome shotgun (WGS) entry which is preliminary data.</text>
</comment>
<proteinExistence type="predicted"/>
<keyword evidence="2" id="KW-1185">Reference proteome</keyword>
<organism evidence="1 2">
    <name type="scientific">Bifidobacterium amazonense</name>
    <dbReference type="NCBI Taxonomy" id="2809027"/>
    <lineage>
        <taxon>Bacteria</taxon>
        <taxon>Bacillati</taxon>
        <taxon>Actinomycetota</taxon>
        <taxon>Actinomycetes</taxon>
        <taxon>Bifidobacteriales</taxon>
        <taxon>Bifidobacteriaceae</taxon>
        <taxon>Bifidobacterium</taxon>
    </lineage>
</organism>
<gene>
    <name evidence="1" type="ORF">JS533_001745</name>
</gene>
<accession>A0ABS9VSF0</accession>